<dbReference type="Proteomes" id="UP001161247">
    <property type="component" value="Chromosome 1"/>
</dbReference>
<keyword evidence="3 7" id="KW-0479">Metal-binding</keyword>
<organism evidence="9 10">
    <name type="scientific">Oldenlandia corymbosa var. corymbosa</name>
    <dbReference type="NCBI Taxonomy" id="529605"/>
    <lineage>
        <taxon>Eukaryota</taxon>
        <taxon>Viridiplantae</taxon>
        <taxon>Streptophyta</taxon>
        <taxon>Embryophyta</taxon>
        <taxon>Tracheophyta</taxon>
        <taxon>Spermatophyta</taxon>
        <taxon>Magnoliopsida</taxon>
        <taxon>eudicotyledons</taxon>
        <taxon>Gunneridae</taxon>
        <taxon>Pentapetalae</taxon>
        <taxon>asterids</taxon>
        <taxon>lamiids</taxon>
        <taxon>Gentianales</taxon>
        <taxon>Rubiaceae</taxon>
        <taxon>Rubioideae</taxon>
        <taxon>Spermacoceae</taxon>
        <taxon>Hedyotis-Oldenlandia complex</taxon>
        <taxon>Oldenlandia</taxon>
    </lineage>
</organism>
<keyword evidence="7" id="KW-0349">Heme</keyword>
<keyword evidence="7" id="KW-0408">Iron</keyword>
<comment type="subcellular location">
    <subcellularLocation>
        <location evidence="1">Membrane</location>
        <topology evidence="1">Single-pass membrane protein</topology>
    </subcellularLocation>
</comment>
<keyword evidence="2 8" id="KW-0812">Transmembrane</keyword>
<dbReference type="InterPro" id="IPR036396">
    <property type="entry name" value="Cyt_P450_sf"/>
</dbReference>
<dbReference type="CDD" id="cd11075">
    <property type="entry name" value="CYP77_89"/>
    <property type="match status" value="1"/>
</dbReference>
<dbReference type="Pfam" id="PF00067">
    <property type="entry name" value="p450"/>
    <property type="match status" value="2"/>
</dbReference>
<keyword evidence="7" id="KW-0503">Monooxygenase</keyword>
<evidence type="ECO:0000313" key="9">
    <source>
        <dbReference type="EMBL" id="CAI9091701.1"/>
    </source>
</evidence>
<protein>
    <submittedName>
        <fullName evidence="9">OLC1v1026793C1</fullName>
    </submittedName>
</protein>
<keyword evidence="10" id="KW-1185">Reference proteome</keyword>
<dbReference type="GO" id="GO:0016709">
    <property type="term" value="F:oxidoreductase activity, acting on paired donors, with incorporation or reduction of molecular oxygen, NAD(P)H as one donor, and incorporation of one atom of oxygen"/>
    <property type="evidence" value="ECO:0007669"/>
    <property type="project" value="TreeGrafter"/>
</dbReference>
<dbReference type="EMBL" id="OX459118">
    <property type="protein sequence ID" value="CAI9091701.1"/>
    <property type="molecule type" value="Genomic_DNA"/>
</dbReference>
<dbReference type="InterPro" id="IPR001128">
    <property type="entry name" value="Cyt_P450"/>
</dbReference>
<dbReference type="GO" id="GO:0020037">
    <property type="term" value="F:heme binding"/>
    <property type="evidence" value="ECO:0007669"/>
    <property type="project" value="InterPro"/>
</dbReference>
<proteinExistence type="inferred from homology"/>
<feature type="transmembrane region" description="Helical" evidence="8">
    <location>
        <begin position="6"/>
        <end position="25"/>
    </location>
</feature>
<dbReference type="SUPFAM" id="SSF48264">
    <property type="entry name" value="Cytochrome P450"/>
    <property type="match status" value="1"/>
</dbReference>
<reference evidence="9" key="1">
    <citation type="submission" date="2023-03" db="EMBL/GenBank/DDBJ databases">
        <authorList>
            <person name="Julca I."/>
        </authorList>
    </citation>
    <scope>NUCLEOTIDE SEQUENCE</scope>
</reference>
<dbReference type="GO" id="GO:0005506">
    <property type="term" value="F:iron ion binding"/>
    <property type="evidence" value="ECO:0007669"/>
    <property type="project" value="InterPro"/>
</dbReference>
<dbReference type="InterPro" id="IPR017972">
    <property type="entry name" value="Cyt_P450_CS"/>
</dbReference>
<evidence type="ECO:0000256" key="5">
    <source>
        <dbReference type="ARBA" id="ARBA00023002"/>
    </source>
</evidence>
<comment type="similarity">
    <text evidence="7">Belongs to the cytochrome P450 family.</text>
</comment>
<evidence type="ECO:0000256" key="7">
    <source>
        <dbReference type="RuleBase" id="RU000461"/>
    </source>
</evidence>
<dbReference type="AlphaFoldDB" id="A0AAV1C8M5"/>
<evidence type="ECO:0000256" key="1">
    <source>
        <dbReference type="ARBA" id="ARBA00004167"/>
    </source>
</evidence>
<dbReference type="PROSITE" id="PS00086">
    <property type="entry name" value="CYTOCHROME_P450"/>
    <property type="match status" value="1"/>
</dbReference>
<dbReference type="PANTHER" id="PTHR24298:SF800">
    <property type="entry name" value="CYTOCHROME P450 89A2-RELATED"/>
    <property type="match status" value="1"/>
</dbReference>
<gene>
    <name evidence="9" type="ORF">OLC1_LOCUS3560</name>
</gene>
<keyword evidence="6 8" id="KW-0472">Membrane</keyword>
<evidence type="ECO:0000256" key="2">
    <source>
        <dbReference type="ARBA" id="ARBA00022692"/>
    </source>
</evidence>
<dbReference type="Gene3D" id="1.10.630.10">
    <property type="entry name" value="Cytochrome P450"/>
    <property type="match status" value="2"/>
</dbReference>
<dbReference type="PRINTS" id="PR00385">
    <property type="entry name" value="P450"/>
</dbReference>
<dbReference type="InterPro" id="IPR051103">
    <property type="entry name" value="Plant_metabolite_P450s"/>
</dbReference>
<evidence type="ECO:0000256" key="3">
    <source>
        <dbReference type="ARBA" id="ARBA00022723"/>
    </source>
</evidence>
<sequence>MENFWFIFIVSLCICAILKSLFNLVSSSSSSTKNKDEVPLPPGPTTFPVIGSLLWLRKSFAEIEPIIRATKNRYGPIVSLRITSRPSIFVGSHSLAHRALVQNGAVFSDRPAALPTAKIFNSNQHNISSAAYGPTWRLLRRNLTAEILHPSRVKSYSRARLWVLGILVQRLQNHEPGVPVVEHFRYAMFGLLLLMCFGGKLNETQIQDVENIMRKILLGFGRFQMLNFFPRLGKILFRKRWKELLQMRQEQENVLLPLIKARTQAKRQGKQSGSEDEEVVAYLDTLLGLQLPDEKRELNDGEIVSLCSEFLNAGTDTTTTALQWIMANLVKYPAIQDKLYNEIVSVVGPPRGESQMFDITGSKEIKMMPFGAGRRVCPGLNLALLHLEYFVANLIWQFEWKAVEGDDVDLSEKQEFTTVMKNPLRALITPRVQSI</sequence>
<dbReference type="GO" id="GO:0016020">
    <property type="term" value="C:membrane"/>
    <property type="evidence" value="ECO:0007669"/>
    <property type="project" value="UniProtKB-SubCell"/>
</dbReference>
<dbReference type="PANTHER" id="PTHR24298">
    <property type="entry name" value="FLAVONOID 3'-MONOOXYGENASE-RELATED"/>
    <property type="match status" value="1"/>
</dbReference>
<name>A0AAV1C8M5_OLDCO</name>
<dbReference type="InterPro" id="IPR002401">
    <property type="entry name" value="Cyt_P450_E_grp-I"/>
</dbReference>
<keyword evidence="4 8" id="KW-1133">Transmembrane helix</keyword>
<accession>A0AAV1C8M5</accession>
<evidence type="ECO:0000313" key="10">
    <source>
        <dbReference type="Proteomes" id="UP001161247"/>
    </source>
</evidence>
<evidence type="ECO:0000256" key="6">
    <source>
        <dbReference type="ARBA" id="ARBA00023136"/>
    </source>
</evidence>
<evidence type="ECO:0000256" key="8">
    <source>
        <dbReference type="SAM" id="Phobius"/>
    </source>
</evidence>
<dbReference type="PRINTS" id="PR00463">
    <property type="entry name" value="EP450I"/>
</dbReference>
<keyword evidence="5 7" id="KW-0560">Oxidoreductase</keyword>
<evidence type="ECO:0000256" key="4">
    <source>
        <dbReference type="ARBA" id="ARBA00022989"/>
    </source>
</evidence>